<keyword evidence="7" id="KW-0067">ATP-binding</keyword>
<dbReference type="Proteomes" id="UP000243217">
    <property type="component" value="Unassembled WGS sequence"/>
</dbReference>
<dbReference type="SMART" id="SM00382">
    <property type="entry name" value="AAA"/>
    <property type="match status" value="1"/>
</dbReference>
<evidence type="ECO:0000313" key="16">
    <source>
        <dbReference type="Proteomes" id="UP000243217"/>
    </source>
</evidence>
<dbReference type="SUPFAM" id="SSF52540">
    <property type="entry name" value="P-loop containing nucleoside triphosphate hydrolases"/>
    <property type="match status" value="1"/>
</dbReference>
<dbReference type="InterPro" id="IPR003959">
    <property type="entry name" value="ATPase_AAA_core"/>
</dbReference>
<dbReference type="InterPro" id="IPR011011">
    <property type="entry name" value="Znf_FYVE_PHD"/>
</dbReference>
<evidence type="ECO:0000256" key="3">
    <source>
        <dbReference type="ARBA" id="ARBA00022741"/>
    </source>
</evidence>
<dbReference type="InterPro" id="IPR041569">
    <property type="entry name" value="AAA_lid_3"/>
</dbReference>
<comment type="subcellular location">
    <subcellularLocation>
        <location evidence="1">Mitochondrion outer membrane</location>
        <topology evidence="1">Single-pass membrane protein</topology>
    </subcellularLocation>
</comment>
<dbReference type="GO" id="GO:0005741">
    <property type="term" value="C:mitochondrial outer membrane"/>
    <property type="evidence" value="ECO:0007669"/>
    <property type="project" value="UniProtKB-SubCell"/>
</dbReference>
<dbReference type="Gene3D" id="3.40.50.300">
    <property type="entry name" value="P-loop containing nucleotide triphosphate hydrolases"/>
    <property type="match status" value="1"/>
</dbReference>
<protein>
    <submittedName>
        <fullName evidence="15">ATPase</fullName>
    </submittedName>
</protein>
<name>A0A1W0A086_9STRA</name>
<dbReference type="InterPro" id="IPR003593">
    <property type="entry name" value="AAA+_ATPase"/>
</dbReference>
<keyword evidence="6" id="KW-0862">Zinc</keyword>
<dbReference type="Gene3D" id="3.30.40.10">
    <property type="entry name" value="Zinc/RING finger domain, C3HC4 (zinc finger)"/>
    <property type="match status" value="1"/>
</dbReference>
<proteinExistence type="predicted"/>
<dbReference type="InterPro" id="IPR003960">
    <property type="entry name" value="ATPase_AAA_CS"/>
</dbReference>
<dbReference type="InterPro" id="IPR019786">
    <property type="entry name" value="Zinc_finger_PHD-type_CS"/>
</dbReference>
<evidence type="ECO:0000256" key="4">
    <source>
        <dbReference type="ARBA" id="ARBA00022771"/>
    </source>
</evidence>
<keyword evidence="16" id="KW-1185">Reference proteome</keyword>
<dbReference type="Pfam" id="PF00004">
    <property type="entry name" value="AAA"/>
    <property type="match status" value="1"/>
</dbReference>
<dbReference type="PROSITE" id="PS51156">
    <property type="entry name" value="ELM2"/>
    <property type="match status" value="1"/>
</dbReference>
<dbReference type="InterPro" id="IPR019787">
    <property type="entry name" value="Znf_PHD-finger"/>
</dbReference>
<keyword evidence="2" id="KW-0479">Metal-binding</keyword>
<accession>A0A1W0A086</accession>
<dbReference type="Pfam" id="PF17862">
    <property type="entry name" value="AAA_lid_3"/>
    <property type="match status" value="1"/>
</dbReference>
<keyword evidence="3" id="KW-0547">Nucleotide-binding</keyword>
<reference evidence="15 16" key="1">
    <citation type="journal article" date="2014" name="Genome Biol. Evol.">
        <title>The secreted proteins of Achlya hypogyna and Thraustotheca clavata identify the ancestral oomycete secretome and reveal gene acquisitions by horizontal gene transfer.</title>
        <authorList>
            <person name="Misner I."/>
            <person name="Blouin N."/>
            <person name="Leonard G."/>
            <person name="Richards T.A."/>
            <person name="Lane C.E."/>
        </authorList>
    </citation>
    <scope>NUCLEOTIDE SEQUENCE [LARGE SCALE GENOMIC DNA]</scope>
    <source>
        <strain evidence="15 16">ATCC 34112</strain>
    </source>
</reference>
<evidence type="ECO:0000259" key="13">
    <source>
        <dbReference type="PROSITE" id="PS50016"/>
    </source>
</evidence>
<evidence type="ECO:0000256" key="2">
    <source>
        <dbReference type="ARBA" id="ARBA00022723"/>
    </source>
</evidence>
<dbReference type="Gene3D" id="1.10.8.60">
    <property type="match status" value="1"/>
</dbReference>
<evidence type="ECO:0000313" key="15">
    <source>
        <dbReference type="EMBL" id="OQS03693.1"/>
    </source>
</evidence>
<feature type="region of interest" description="Disordered" evidence="12">
    <location>
        <begin position="1370"/>
        <end position="1403"/>
    </location>
</feature>
<dbReference type="PANTHER" id="PTHR45644:SF3">
    <property type="entry name" value="FI08533P-RELATED"/>
    <property type="match status" value="1"/>
</dbReference>
<evidence type="ECO:0000256" key="1">
    <source>
        <dbReference type="ARBA" id="ARBA00004572"/>
    </source>
</evidence>
<dbReference type="Pfam" id="PF00628">
    <property type="entry name" value="PHD"/>
    <property type="match status" value="1"/>
</dbReference>
<evidence type="ECO:0000256" key="12">
    <source>
        <dbReference type="SAM" id="MobiDB-lite"/>
    </source>
</evidence>
<dbReference type="InterPro" id="IPR027417">
    <property type="entry name" value="P-loop_NTPase"/>
</dbReference>
<dbReference type="InterPro" id="IPR001965">
    <property type="entry name" value="Znf_PHD"/>
</dbReference>
<comment type="caution">
    <text evidence="15">The sequence shown here is derived from an EMBL/GenBank/DDBJ whole genome shotgun (WGS) entry which is preliminary data.</text>
</comment>
<dbReference type="CDD" id="cd15560">
    <property type="entry name" value="PHD2_3_BPTF"/>
    <property type="match status" value="1"/>
</dbReference>
<dbReference type="Pfam" id="PF08429">
    <property type="entry name" value="PLU-1"/>
    <property type="match status" value="1"/>
</dbReference>
<evidence type="ECO:0000256" key="7">
    <source>
        <dbReference type="ARBA" id="ARBA00022840"/>
    </source>
</evidence>
<feature type="domain" description="PHD-type" evidence="13">
    <location>
        <begin position="1175"/>
        <end position="1224"/>
    </location>
</feature>
<feature type="domain" description="ELM2" evidence="14">
    <location>
        <begin position="72"/>
        <end position="188"/>
    </location>
</feature>
<dbReference type="GO" id="GO:0005524">
    <property type="term" value="F:ATP binding"/>
    <property type="evidence" value="ECO:0007669"/>
    <property type="project" value="UniProtKB-KW"/>
</dbReference>
<evidence type="ECO:0000256" key="5">
    <source>
        <dbReference type="ARBA" id="ARBA00022787"/>
    </source>
</evidence>
<dbReference type="InterPro" id="IPR051701">
    <property type="entry name" value="Mito_OM_Translocase_MSP1"/>
</dbReference>
<dbReference type="OrthoDB" id="784962at2759"/>
<dbReference type="PANTHER" id="PTHR45644">
    <property type="entry name" value="AAA ATPASE, PUTATIVE (AFU_ORTHOLOGUE AFUA_2G12920)-RELATED-RELATED"/>
    <property type="match status" value="1"/>
</dbReference>
<organism evidence="15 16">
    <name type="scientific">Thraustotheca clavata</name>
    <dbReference type="NCBI Taxonomy" id="74557"/>
    <lineage>
        <taxon>Eukaryota</taxon>
        <taxon>Sar</taxon>
        <taxon>Stramenopiles</taxon>
        <taxon>Oomycota</taxon>
        <taxon>Saprolegniomycetes</taxon>
        <taxon>Saprolegniales</taxon>
        <taxon>Achlyaceae</taxon>
        <taxon>Thraustotheca</taxon>
    </lineage>
</organism>
<dbReference type="InterPro" id="IPR013637">
    <property type="entry name" value="Lys_sp_deMease-like_dom"/>
</dbReference>
<keyword evidence="5" id="KW-1000">Mitochondrion outer membrane</keyword>
<dbReference type="FunFam" id="3.40.50.300:FF:001025">
    <property type="entry name" value="ATPase family, AAA domain-containing 2B"/>
    <property type="match status" value="1"/>
</dbReference>
<evidence type="ECO:0000256" key="11">
    <source>
        <dbReference type="PROSITE-ProRule" id="PRU00146"/>
    </source>
</evidence>
<keyword evidence="10" id="KW-0539">Nucleus</keyword>
<dbReference type="PROSITE" id="PS50016">
    <property type="entry name" value="ZF_PHD_2"/>
    <property type="match status" value="1"/>
</dbReference>
<evidence type="ECO:0000259" key="14">
    <source>
        <dbReference type="PROSITE" id="PS51156"/>
    </source>
</evidence>
<keyword evidence="5" id="KW-0472">Membrane</keyword>
<dbReference type="PROSITE" id="PS01359">
    <property type="entry name" value="ZF_PHD_1"/>
    <property type="match status" value="1"/>
</dbReference>
<dbReference type="EMBL" id="JNBS01000799">
    <property type="protein sequence ID" value="OQS03693.1"/>
    <property type="molecule type" value="Genomic_DNA"/>
</dbReference>
<feature type="region of interest" description="Disordered" evidence="12">
    <location>
        <begin position="91"/>
        <end position="113"/>
    </location>
</feature>
<feature type="region of interest" description="Disordered" evidence="12">
    <location>
        <begin position="1627"/>
        <end position="1665"/>
    </location>
</feature>
<dbReference type="InterPro" id="IPR013083">
    <property type="entry name" value="Znf_RING/FYVE/PHD"/>
</dbReference>
<evidence type="ECO:0000256" key="6">
    <source>
        <dbReference type="ARBA" id="ARBA00022833"/>
    </source>
</evidence>
<keyword evidence="4 11" id="KW-0863">Zinc-finger</keyword>
<feature type="compositionally biased region" description="Acidic residues" evidence="12">
    <location>
        <begin position="102"/>
        <end position="113"/>
    </location>
</feature>
<dbReference type="SMART" id="SM00249">
    <property type="entry name" value="PHD"/>
    <property type="match status" value="1"/>
</dbReference>
<dbReference type="GO" id="GO:0016887">
    <property type="term" value="F:ATP hydrolysis activity"/>
    <property type="evidence" value="ECO:0007669"/>
    <property type="project" value="InterPro"/>
</dbReference>
<dbReference type="GO" id="GO:0008270">
    <property type="term" value="F:zinc ion binding"/>
    <property type="evidence" value="ECO:0007669"/>
    <property type="project" value="UniProtKB-KW"/>
</dbReference>
<keyword evidence="8" id="KW-0175">Coiled coil</keyword>
<gene>
    <name evidence="15" type="ORF">THRCLA_03990</name>
</gene>
<sequence length="2097" mass="234134">MKEVRSIDISNEYGSVCAVSLDPIAIDSNVWNSQDSILIDHLAGKKRRVNEMEKDMPKLYATSITNGSAFVPKVRLGKRYQAVVPQLKATTSPIDANTRKDEDDEDNDNDEGEIAINMDATPSVPREMYSMVAISGNKQVENYLKFATSLCNGYMHGTSHATVATALQHLHSYNNDITAASCFLYAKHGFTMLPESSAPEENTKKTLKVKVQEWMVRALSCIGHDAITEDFVTEMEDLVQSCPTSELESKEMYVLKSTLERVRNWKTDCDDIMQRKCTISELQTLLYSARDLRCALKEHDIIASRIVSFEEAKTLLFRGMPTRSKGRKFIRIDLDKLKQLLRNVTMHNIHFTQESHLNKIIDDAESLREQITTLLAQEKVSIPAIRSILTKVDSIPVDLQSVVEPLKTKMVSAQKWLDRARKCMPPTKRQSSRNVQDSSRAKMDLSVVHDLVKNAPVDDQSSEMQEMEELLAYADEWSGRVAEAIEESNTENISIQTLRELLEEGRDMPVVMEQTTYLEAMIEAREWALEANAILVERNTLEDLKLTIKDAQAIRKRMHPTSQKLWKPDVETLILGAIEQTEVWLTSLHELLGPATCLKLFTGEISRFKNTKNHISTKPPAPAIEEKIRDAATLFVDVESFITPLKELLVKGVELEALCKSCLADIGGENAYSNASAALEAVDAHPCQINLAEDLRQAVTLSKDWLTKVRSICGAKQTNRRLTKRSSVSCQDYLVDLESLTELIDQSSSLVFRFPLDEQALVVELENTKKWQIQVQKWLPDEIAPLIKACTDLKCIDMTHLAARRELWNSRKLQVSAVGGIVVGENGILKDEAAIKEDSSEQPEMQPIQTTTPVVNIVPLSQEMHIPVIQGDKILDIVRTLSGNRQKEPEAIAAINWSPISEAIDTNLSCIAGLESSIKKESEQVVKAVVGANENEALATIENWQTRLTEKISQSNMNIGTEESRTLHTLQKTLEWFKEARNAVCGNQPHGKIVEVGKQLQSATKNAEWANALFWLLPILIEQQTAMQEWLSSLEERLNRNSFPLEDAQSTILAGEALQADDRILWLELKKSKSWLAKAKKCIKQRQQTATRMTLNAATVLVEDGAKLKVVPSAWTALYKHVSKATEWEARLKASGLDSGQAKIAALVELLQEYKLGGFLVDFDMHRDVLVSATEQYCICRQPYDGLMIGCDLCENWFHDTCIGLSKEKLEKVEGYVCPSCSLLQELKSLVNGISNSTKQLFELEEKTHEKAFSVAMRKVKKEERDVDKAHVAVMELQAQVTAIGQHIGYLEKMQEESPAKFLPSIAIPFSQQPSPMYKTTSFPSAMLRSPYHNHAGASTVSTLPPLQPLPSILHKANGLPSLMMESNPHHTIFQAPPTPSKAPAKPSDSTPPSTTVSNAPSAQEIEITRFKMEHYKLKQLAAEAELTLARGKERAAVARSAVETLISNREVLLPQAQAWWRMACAHIVQFITEKEKFDLKQLKIVATMCEPFKLTFASVVHMQKVLVTIPWTVEAVSMLQGRPKPTYEGLERLLNESMHDTKALAALRSVVGRMDTWISRSKKSVTKFLSASKKYDTNKVQAILNEYMKLPLTCPWGSKLHDFVAELKQWESLGAPAALIPKIDITPPSSPATVAPKRKMKTSNGPSNKRVKNEDGVKKTKSKSKQKVCVDNNDVFSLVMGAGNSKAEKPQNDTTSDGGTSTAEIALDIVLNVILLYSSYQCAKYLYKNLMPMIDDMYSANSSRSKLKDRLEKAQRPVFRMNHYESIIAADLVDPSELEVGFADIGGLEDQKRELYDLIVLPLQHPEHFQSKLLSVPNGILLYGKPGTGKTMLAKAIAKESGAFFINLKVSTLMSKWFGESQKLVKAAFSLAQKLAPCIIFIDEVDSFMGNRSGNASDPTYNSMKTEFMALWDGFTENSPNGGFGVIVLGATNRPADVDSAFLRRMPRTFEVGLPDTDQREKILKVHLRGEDFAADLNLSQLARETEGYSGSDLKELCRAALMLPLREHIESCREYLKANKKPPTNAVRRPLNRQDFRIAKTRVQPTGESAYAYAASNDQNGAGVPPMNPEMVATLMALGMQHMMQAAANQPRNNP</sequence>
<dbReference type="PROSITE" id="PS00674">
    <property type="entry name" value="AAA"/>
    <property type="match status" value="1"/>
</dbReference>
<evidence type="ECO:0000256" key="8">
    <source>
        <dbReference type="ARBA" id="ARBA00023054"/>
    </source>
</evidence>
<dbReference type="SUPFAM" id="SSF57903">
    <property type="entry name" value="FYVE/PHD zinc finger"/>
    <property type="match status" value="1"/>
</dbReference>
<dbReference type="STRING" id="74557.A0A1W0A086"/>
<dbReference type="InterPro" id="IPR000949">
    <property type="entry name" value="ELM2_dom"/>
</dbReference>
<keyword evidence="9" id="KW-0496">Mitochondrion</keyword>
<feature type="compositionally biased region" description="Low complexity" evidence="12">
    <location>
        <begin position="1382"/>
        <end position="1396"/>
    </location>
</feature>
<evidence type="ECO:0000256" key="10">
    <source>
        <dbReference type="ARBA" id="ARBA00023242"/>
    </source>
</evidence>
<evidence type="ECO:0000256" key="9">
    <source>
        <dbReference type="ARBA" id="ARBA00023128"/>
    </source>
</evidence>